<dbReference type="InterPro" id="IPR045152">
    <property type="entry name" value="EDC4-like"/>
</dbReference>
<protein>
    <recommendedName>
        <fullName evidence="12">Enhancer of mRNA-decapping protein 4</fullName>
    </recommendedName>
</protein>
<feature type="region of interest" description="Disordered" evidence="7">
    <location>
        <begin position="499"/>
        <end position="523"/>
    </location>
</feature>
<dbReference type="InterPro" id="IPR036322">
    <property type="entry name" value="WD40_repeat_dom_sf"/>
</dbReference>
<dbReference type="InterPro" id="IPR044938">
    <property type="entry name" value="EDC4_C_sf"/>
</dbReference>
<evidence type="ECO:0000313" key="11">
    <source>
        <dbReference type="Proteomes" id="UP001652700"/>
    </source>
</evidence>
<dbReference type="PANTHER" id="PTHR15598">
    <property type="entry name" value="ENHANCER OF MRNA-DECAPPING PROTEIN 4"/>
    <property type="match status" value="1"/>
</dbReference>
<evidence type="ECO:0000256" key="4">
    <source>
        <dbReference type="ARBA" id="ARBA00022574"/>
    </source>
</evidence>
<evidence type="ECO:0008006" key="12">
    <source>
        <dbReference type="Google" id="ProtNLM"/>
    </source>
</evidence>
<evidence type="ECO:0000256" key="3">
    <source>
        <dbReference type="ARBA" id="ARBA00022490"/>
    </source>
</evidence>
<dbReference type="Gene3D" id="2.130.10.10">
    <property type="entry name" value="YVTN repeat-like/Quinoprotein amine dehydrogenase"/>
    <property type="match status" value="1"/>
</dbReference>
<evidence type="ECO:0000259" key="9">
    <source>
        <dbReference type="Pfam" id="PF21289"/>
    </source>
</evidence>
<evidence type="ECO:0000256" key="5">
    <source>
        <dbReference type="ARBA" id="ARBA00022737"/>
    </source>
</evidence>
<comment type="similarity">
    <text evidence="2">Belongs to the WD repeat EDC4 family.</text>
</comment>
<keyword evidence="11" id="KW-1185">Reference proteome</keyword>
<evidence type="ECO:0000256" key="7">
    <source>
        <dbReference type="SAM" id="MobiDB-lite"/>
    </source>
</evidence>
<proteinExistence type="inferred from homology"/>
<dbReference type="InterPro" id="IPR049404">
    <property type="entry name" value="EDC4_C"/>
</dbReference>
<dbReference type="EnsemblMetazoa" id="XM_050654563.1">
    <property type="protein sequence ID" value="XP_050510520.1"/>
    <property type="gene ID" value="LOC126887177"/>
</dbReference>
<evidence type="ECO:0000313" key="10">
    <source>
        <dbReference type="EnsemblMetazoa" id="XP_050510520.1"/>
    </source>
</evidence>
<dbReference type="InterPro" id="IPR032401">
    <property type="entry name" value="EDC4_WD40"/>
</dbReference>
<dbReference type="SUPFAM" id="SSF50978">
    <property type="entry name" value="WD40 repeat-like"/>
    <property type="match status" value="1"/>
</dbReference>
<keyword evidence="6" id="KW-0175">Coiled coil</keyword>
<comment type="subcellular location">
    <subcellularLocation>
        <location evidence="1">Cytoplasm</location>
        <location evidence="1">P-body</location>
    </subcellularLocation>
</comment>
<feature type="compositionally biased region" description="Polar residues" evidence="7">
    <location>
        <begin position="509"/>
        <end position="523"/>
    </location>
</feature>
<name>A0ABM5KJY9_DIAVI</name>
<reference evidence="10" key="1">
    <citation type="submission" date="2025-05" db="UniProtKB">
        <authorList>
            <consortium name="EnsemblMetazoa"/>
        </authorList>
    </citation>
    <scope>IDENTIFICATION</scope>
</reference>
<keyword evidence="3" id="KW-0963">Cytoplasm</keyword>
<evidence type="ECO:0000256" key="1">
    <source>
        <dbReference type="ARBA" id="ARBA00004201"/>
    </source>
</evidence>
<dbReference type="InterPro" id="IPR015943">
    <property type="entry name" value="WD40/YVTN_repeat-like_dom_sf"/>
</dbReference>
<dbReference type="PANTHER" id="PTHR15598:SF5">
    <property type="entry name" value="ENHANCER OF MRNA-DECAPPING PROTEIN 4"/>
    <property type="match status" value="1"/>
</dbReference>
<organism evidence="10 11">
    <name type="scientific">Diabrotica virgifera virgifera</name>
    <name type="common">western corn rootworm</name>
    <dbReference type="NCBI Taxonomy" id="50390"/>
    <lineage>
        <taxon>Eukaryota</taxon>
        <taxon>Metazoa</taxon>
        <taxon>Ecdysozoa</taxon>
        <taxon>Arthropoda</taxon>
        <taxon>Hexapoda</taxon>
        <taxon>Insecta</taxon>
        <taxon>Pterygota</taxon>
        <taxon>Neoptera</taxon>
        <taxon>Endopterygota</taxon>
        <taxon>Coleoptera</taxon>
        <taxon>Polyphaga</taxon>
        <taxon>Cucujiformia</taxon>
        <taxon>Chrysomeloidea</taxon>
        <taxon>Chrysomelidae</taxon>
        <taxon>Galerucinae</taxon>
        <taxon>Diabroticina</taxon>
        <taxon>Diabroticites</taxon>
        <taxon>Diabrotica</taxon>
    </lineage>
</organism>
<dbReference type="Pfam" id="PF16529">
    <property type="entry name" value="Ge1_WD40"/>
    <property type="match status" value="1"/>
</dbReference>
<dbReference type="Pfam" id="PF21289">
    <property type="entry name" value="EDC4_C"/>
    <property type="match status" value="1"/>
</dbReference>
<evidence type="ECO:0000256" key="2">
    <source>
        <dbReference type="ARBA" id="ARBA00009639"/>
    </source>
</evidence>
<dbReference type="Gene3D" id="6.10.140.270">
    <property type="match status" value="1"/>
</dbReference>
<evidence type="ECO:0000259" key="8">
    <source>
        <dbReference type="Pfam" id="PF16529"/>
    </source>
</evidence>
<sequence length="1082" mass="122909">MASSLVGPKPGTVQNIKYSGSDAEFCTDVTGETVIISSNDGSHTHGSSKLKLIDRIDYNWEFRYYHGHLVAAHINGKVIAYAMKGKEGGMVRVTNQETGIRALIKNFKDDIKDIAFAYIREEIILGCVDSEGNILVYKITDETNSISSTLLLHVYHHHRSSISKSNYRLIWCPYVPPIDDDEDVDTVVDPDKMFVVLNGTRASIYNLSMLSEKCLVSNIIDPDESFEGYIEINHNAEVLDASFASDGTHIAIATGDGYVKFIQLYFYNSEKQKSLFEFRPHDGTPLSSLMFIDKILEPSSECWKFLITGANDNSVIKLHSCETWSCLQTIHFKPHPNSISGLYLNVSTDYTGQYLLVSDINYRVLYVLELNRNDKEQRVQVTRMAGFLLPAPFLSFHILEATSRIMPFSYNNSTEDEFYEDRDEFDEDSERTAICLKMLVIQPKKFQECNIVFEPETMSYNSLNNSAEVMEKTEKFPKLDDLQESVSLLIQQKSSSNLTLMTPDDFTPSGRNTRPNSVRNDTSNSLEASIAEINDVVVDNLIDFQRPQKDNFASGGSSPSREVQEILSLNNSTYSTQDFFDNLPKLQDNQEEPQKDYSNHTSLNYPDKITNESVVKCWQNVPVVQENEIIKDEALRKELRLSAGDEKSQFQLLGYRINALENIVREQNVLIEKIHGDKKEVDLALSNQQLQIMKMLETLVTMQKTTERDLQENILTGVSQIFTKSLADKVQQILASEVKMVILPAIQSQVESYRHQLESQYAQKISHTDMMLRDNIAKAFNNKALADTLSLSVVNIVAPSLEKCYRDIISSSLIPSWERVCGQMFQQINETFTRGTKEYTASVESYMDKQRRVQEKGKDLIVQMQNVSETMKTNADKLTSNLTTEIHKQFQTVFKSMNDKLTSNIREIVMEQVKQGFKSHATVIEDSVMNAVRSRAVTPSPLLDSHVTTMNQIQLFISRHNYNDAFQIALSAENLAYVIHVCERVDIQTLFGEECLLQQSCLLALIQQLSLELNKNTDLKLSYIRAAFLSLSPDCTATKHFIPKVLKDLLKQLNLFIQSNPPMKQLKEAKLIKMAVESMLVK</sequence>
<dbReference type="GeneID" id="126887177"/>
<feature type="domain" description="Enhancer of mRNA-decapping protein 4 WD40 repeat region" evidence="8">
    <location>
        <begin position="46"/>
        <end position="374"/>
    </location>
</feature>
<dbReference type="Gene3D" id="1.10.220.100">
    <property type="entry name" value="conserved c-terminal region of ge- 1"/>
    <property type="match status" value="1"/>
</dbReference>
<accession>A0ABM5KJY9</accession>
<keyword evidence="5" id="KW-0677">Repeat</keyword>
<dbReference type="RefSeq" id="XP_050510520.1">
    <property type="nucleotide sequence ID" value="XM_050654563.1"/>
</dbReference>
<evidence type="ECO:0000256" key="6">
    <source>
        <dbReference type="ARBA" id="ARBA00023054"/>
    </source>
</evidence>
<dbReference type="Proteomes" id="UP001652700">
    <property type="component" value="Unplaced"/>
</dbReference>
<feature type="domain" description="Enhancer of mRNA-decapping protein 4 C-terminal" evidence="9">
    <location>
        <begin position="954"/>
        <end position="1072"/>
    </location>
</feature>
<keyword evidence="4" id="KW-0853">WD repeat</keyword>